<evidence type="ECO:0000313" key="3">
    <source>
        <dbReference type="Proteomes" id="UP000276133"/>
    </source>
</evidence>
<proteinExistence type="predicted"/>
<keyword evidence="1" id="KW-0732">Signal</keyword>
<feature type="chain" id="PRO_5017980456" description="Secreted protein" evidence="1">
    <location>
        <begin position="19"/>
        <end position="69"/>
    </location>
</feature>
<gene>
    <name evidence="2" type="ORF">BpHYR1_014866</name>
</gene>
<feature type="signal peptide" evidence="1">
    <location>
        <begin position="1"/>
        <end position="18"/>
    </location>
</feature>
<evidence type="ECO:0000256" key="1">
    <source>
        <dbReference type="SAM" id="SignalP"/>
    </source>
</evidence>
<sequence>MLPSLLASAILKLTALYCDDVFSSFNHFIETGHWIRVFYCEERSSRDELYSLTMRVYFRLFLTKKIFTK</sequence>
<reference evidence="2 3" key="1">
    <citation type="journal article" date="2018" name="Sci. Rep.">
        <title>Genomic signatures of local adaptation to the degree of environmental predictability in rotifers.</title>
        <authorList>
            <person name="Franch-Gras L."/>
            <person name="Hahn C."/>
            <person name="Garcia-Roger E.M."/>
            <person name="Carmona M.J."/>
            <person name="Serra M."/>
            <person name="Gomez A."/>
        </authorList>
    </citation>
    <scope>NUCLEOTIDE SEQUENCE [LARGE SCALE GENOMIC DNA]</scope>
    <source>
        <strain evidence="2">HYR1</strain>
    </source>
</reference>
<comment type="caution">
    <text evidence="2">The sequence shown here is derived from an EMBL/GenBank/DDBJ whole genome shotgun (WGS) entry which is preliminary data.</text>
</comment>
<evidence type="ECO:0008006" key="4">
    <source>
        <dbReference type="Google" id="ProtNLM"/>
    </source>
</evidence>
<dbReference type="EMBL" id="REGN01009930">
    <property type="protein sequence ID" value="RNA00080.1"/>
    <property type="molecule type" value="Genomic_DNA"/>
</dbReference>
<evidence type="ECO:0000313" key="2">
    <source>
        <dbReference type="EMBL" id="RNA00080.1"/>
    </source>
</evidence>
<name>A0A3M7PLX7_BRAPC</name>
<keyword evidence="3" id="KW-1185">Reference proteome</keyword>
<dbReference type="Proteomes" id="UP000276133">
    <property type="component" value="Unassembled WGS sequence"/>
</dbReference>
<dbReference type="AlphaFoldDB" id="A0A3M7PLX7"/>
<organism evidence="2 3">
    <name type="scientific">Brachionus plicatilis</name>
    <name type="common">Marine rotifer</name>
    <name type="synonym">Brachionus muelleri</name>
    <dbReference type="NCBI Taxonomy" id="10195"/>
    <lineage>
        <taxon>Eukaryota</taxon>
        <taxon>Metazoa</taxon>
        <taxon>Spiralia</taxon>
        <taxon>Gnathifera</taxon>
        <taxon>Rotifera</taxon>
        <taxon>Eurotatoria</taxon>
        <taxon>Monogononta</taxon>
        <taxon>Pseudotrocha</taxon>
        <taxon>Ploima</taxon>
        <taxon>Brachionidae</taxon>
        <taxon>Brachionus</taxon>
    </lineage>
</organism>
<protein>
    <recommendedName>
        <fullName evidence="4">Secreted protein</fullName>
    </recommendedName>
</protein>
<accession>A0A3M7PLX7</accession>